<protein>
    <submittedName>
        <fullName evidence="2">Uncharacterized conserved protein</fullName>
    </submittedName>
</protein>
<organism evidence="2 3">
    <name type="scientific">Klebsiella pneumoniae subsp. ozaenae</name>
    <dbReference type="NCBI Taxonomy" id="574"/>
    <lineage>
        <taxon>Bacteria</taxon>
        <taxon>Pseudomonadati</taxon>
        <taxon>Pseudomonadota</taxon>
        <taxon>Gammaproteobacteria</taxon>
        <taxon>Enterobacterales</taxon>
        <taxon>Enterobacteriaceae</taxon>
        <taxon>Klebsiella/Raoultella group</taxon>
        <taxon>Klebsiella</taxon>
        <taxon>Klebsiella pneumoniae complex</taxon>
    </lineage>
</organism>
<feature type="domain" description="Mor transcription activator" evidence="1">
    <location>
        <begin position="7"/>
        <end position="73"/>
    </location>
</feature>
<dbReference type="AlphaFoldDB" id="A0A377Z081"/>
<dbReference type="InterPro" id="IPR009057">
    <property type="entry name" value="Homeodomain-like_sf"/>
</dbReference>
<gene>
    <name evidence="2" type="ORF">NCTC10313_01237</name>
</gene>
<dbReference type="InterPro" id="IPR014875">
    <property type="entry name" value="Mor_transcription_activator"/>
</dbReference>
<evidence type="ECO:0000313" key="2">
    <source>
        <dbReference type="EMBL" id="STU57369.1"/>
    </source>
</evidence>
<sequence length="80" mass="9046">MNGMTKSLRMAMSIMNDIGGMQFYLPKGDLLKRVVNKIDIYTDSYTMGTQQLAIKYGVSFKAIILVIKSVKQAMKEYEGK</sequence>
<accession>A0A377Z081</accession>
<evidence type="ECO:0000313" key="3">
    <source>
        <dbReference type="Proteomes" id="UP000254487"/>
    </source>
</evidence>
<dbReference type="EMBL" id="UGLW01000003">
    <property type="protein sequence ID" value="STU57369.1"/>
    <property type="molecule type" value="Genomic_DNA"/>
</dbReference>
<reference evidence="2 3" key="1">
    <citation type="submission" date="2018-06" db="EMBL/GenBank/DDBJ databases">
        <authorList>
            <consortium name="Pathogen Informatics"/>
            <person name="Doyle S."/>
        </authorList>
    </citation>
    <scope>NUCLEOTIDE SEQUENCE [LARGE SCALE GENOMIC DNA]</scope>
    <source>
        <strain evidence="2 3">NCTC10313</strain>
    </source>
</reference>
<evidence type="ECO:0000259" key="1">
    <source>
        <dbReference type="Pfam" id="PF08765"/>
    </source>
</evidence>
<dbReference type="SUPFAM" id="SSF46689">
    <property type="entry name" value="Homeodomain-like"/>
    <property type="match status" value="1"/>
</dbReference>
<dbReference type="Proteomes" id="UP000254487">
    <property type="component" value="Unassembled WGS sequence"/>
</dbReference>
<dbReference type="Pfam" id="PF08765">
    <property type="entry name" value="Mor"/>
    <property type="match status" value="1"/>
</dbReference>
<name>A0A377Z081_KLEPO</name>
<proteinExistence type="predicted"/>